<dbReference type="InterPro" id="IPR033133">
    <property type="entry name" value="PUM-HD"/>
</dbReference>
<dbReference type="InterPro" id="IPR001313">
    <property type="entry name" value="Pumilio_RNA-bd_rpt"/>
</dbReference>
<dbReference type="SUPFAM" id="SSF48371">
    <property type="entry name" value="ARM repeat"/>
    <property type="match status" value="1"/>
</dbReference>
<evidence type="ECO:0000259" key="4">
    <source>
        <dbReference type="PROSITE" id="PS50303"/>
    </source>
</evidence>
<feature type="domain" description="PUM-HD" evidence="4">
    <location>
        <begin position="244"/>
        <end position="627"/>
    </location>
</feature>
<feature type="compositionally biased region" description="Basic and acidic residues" evidence="3">
    <location>
        <begin position="49"/>
        <end position="58"/>
    </location>
</feature>
<dbReference type="InterPro" id="IPR016024">
    <property type="entry name" value="ARM-type_fold"/>
</dbReference>
<gene>
    <name evidence="5" type="ORF">PCOR1329_LOCUS2789</name>
</gene>
<dbReference type="PROSITE" id="PS50303">
    <property type="entry name" value="PUM_HD"/>
    <property type="match status" value="1"/>
</dbReference>
<dbReference type="Proteomes" id="UP001189429">
    <property type="component" value="Unassembled WGS sequence"/>
</dbReference>
<reference evidence="5" key="1">
    <citation type="submission" date="2023-10" db="EMBL/GenBank/DDBJ databases">
        <authorList>
            <person name="Chen Y."/>
            <person name="Shah S."/>
            <person name="Dougan E. K."/>
            <person name="Thang M."/>
            <person name="Chan C."/>
        </authorList>
    </citation>
    <scope>NUCLEOTIDE SEQUENCE [LARGE SCALE GENOMIC DNA]</scope>
</reference>
<feature type="compositionally biased region" description="Gly residues" evidence="3">
    <location>
        <begin position="211"/>
        <end position="221"/>
    </location>
</feature>
<feature type="compositionally biased region" description="Low complexity" evidence="3">
    <location>
        <begin position="88"/>
        <end position="120"/>
    </location>
</feature>
<dbReference type="Pfam" id="PF00806">
    <property type="entry name" value="PUF"/>
    <property type="match status" value="7"/>
</dbReference>
<evidence type="ECO:0000256" key="2">
    <source>
        <dbReference type="PROSITE-ProRule" id="PRU00317"/>
    </source>
</evidence>
<feature type="repeat" description="Pumilio" evidence="2">
    <location>
        <begin position="444"/>
        <end position="479"/>
    </location>
</feature>
<feature type="repeat" description="Pumilio" evidence="2">
    <location>
        <begin position="300"/>
        <end position="335"/>
    </location>
</feature>
<organism evidence="5 6">
    <name type="scientific">Prorocentrum cordatum</name>
    <dbReference type="NCBI Taxonomy" id="2364126"/>
    <lineage>
        <taxon>Eukaryota</taxon>
        <taxon>Sar</taxon>
        <taxon>Alveolata</taxon>
        <taxon>Dinophyceae</taxon>
        <taxon>Prorocentrales</taxon>
        <taxon>Prorocentraceae</taxon>
        <taxon>Prorocentrum</taxon>
    </lineage>
</organism>
<feature type="region of interest" description="Disordered" evidence="3">
    <location>
        <begin position="194"/>
        <end position="243"/>
    </location>
</feature>
<keyword evidence="6" id="KW-1185">Reference proteome</keyword>
<feature type="repeat" description="Pumilio" evidence="2">
    <location>
        <begin position="336"/>
        <end position="371"/>
    </location>
</feature>
<dbReference type="PANTHER" id="PTHR12537:SF12">
    <property type="entry name" value="MATERNAL PROTEIN PUMILIO"/>
    <property type="match status" value="1"/>
</dbReference>
<protein>
    <recommendedName>
        <fullName evidence="4">PUM-HD domain-containing protein</fullName>
    </recommendedName>
</protein>
<evidence type="ECO:0000256" key="1">
    <source>
        <dbReference type="ARBA" id="ARBA00022737"/>
    </source>
</evidence>
<evidence type="ECO:0000313" key="6">
    <source>
        <dbReference type="Proteomes" id="UP001189429"/>
    </source>
</evidence>
<accession>A0ABN9PGJ8</accession>
<proteinExistence type="predicted"/>
<dbReference type="InterPro" id="IPR011989">
    <property type="entry name" value="ARM-like"/>
</dbReference>
<dbReference type="Gene3D" id="1.25.10.10">
    <property type="entry name" value="Leucine-rich Repeat Variant"/>
    <property type="match status" value="1"/>
</dbReference>
<feature type="repeat" description="Pumilio" evidence="2">
    <location>
        <begin position="566"/>
        <end position="601"/>
    </location>
</feature>
<evidence type="ECO:0000313" key="5">
    <source>
        <dbReference type="EMBL" id="CAK0792076.1"/>
    </source>
</evidence>
<feature type="region of interest" description="Disordered" evidence="3">
    <location>
        <begin position="40"/>
        <end position="136"/>
    </location>
</feature>
<dbReference type="SMART" id="SM00025">
    <property type="entry name" value="Pumilio"/>
    <property type="match status" value="8"/>
</dbReference>
<keyword evidence="1" id="KW-0677">Repeat</keyword>
<comment type="caution">
    <text evidence="5">The sequence shown here is derived from an EMBL/GenBank/DDBJ whole genome shotgun (WGS) entry which is preliminary data.</text>
</comment>
<dbReference type="PROSITE" id="PS50302">
    <property type="entry name" value="PUM"/>
    <property type="match status" value="5"/>
</dbReference>
<sequence>MSGAWASPLLVRLFSSSPTSSSVTARAQTLWRERSAFSTLHRAAHHCQGCRERREGRSSSRRPGRAARARAPSGARRPRQEPMESPTARPRAGAQGAAPRAVQAQAPAAEEPGAGSPPGARRGRGKRAAPPPPDMAKFDAMQAYQYGMMNPYMAAFYQMGYQMPPWGFGMDPSAQPAYPGMYQVGSSGYLGAGGKGAAQGPAKGKGKGADGKGGAGGGGKGKAPQREEEDEPSKPVQPEELDPNMCETLKAFRTGAKTDITPDELLGDILEFARDRVGHVELLSFLDSATGEQKAKVFATVVPEAKALACDASGCQVVQKLFDVADGAQRRSLIAELRGSFLPLTKDPSGCRVMQAAIEYMSKEALLALAAELEPSVSDCIYSMHGNHVVQKCIEQMHPDTVQFIKRAVESETEDLVVHRYGCRVIQRLLEHCPLHHLEKMLDQICEGAARFAKDPYGNYVVQHTLQHGRKQDKQRILRIISRDILCVRQGGRDRLSLSLALSLSLSLSLELPPRHTQDILDFSVHKCSSNVVDKCVEVSTVGEHAPALEEEHAALVRAVLGEEGRRNPPLVSMMTDRFGCHIVGHLLEYCRGPERDELASRLWAHERRLKQSAAGRRLLASLGPRT</sequence>
<evidence type="ECO:0000256" key="3">
    <source>
        <dbReference type="SAM" id="MobiDB-lite"/>
    </source>
</evidence>
<feature type="compositionally biased region" description="Basic residues" evidence="3">
    <location>
        <begin position="59"/>
        <end position="68"/>
    </location>
</feature>
<name>A0ABN9PGJ8_9DINO</name>
<dbReference type="PANTHER" id="PTHR12537">
    <property type="entry name" value="RNA BINDING PROTEIN PUMILIO-RELATED"/>
    <property type="match status" value="1"/>
</dbReference>
<feature type="repeat" description="Pumilio" evidence="2">
    <location>
        <begin position="408"/>
        <end position="443"/>
    </location>
</feature>
<dbReference type="EMBL" id="CAUYUJ010000706">
    <property type="protein sequence ID" value="CAK0792076.1"/>
    <property type="molecule type" value="Genomic_DNA"/>
</dbReference>